<name>F4L532_HALH1</name>
<evidence type="ECO:0000313" key="3">
    <source>
        <dbReference type="Proteomes" id="UP000008461"/>
    </source>
</evidence>
<gene>
    <name evidence="2" type="ordered locus">Halhy_0848</name>
</gene>
<accession>F4L532</accession>
<keyword evidence="3" id="KW-1185">Reference proteome</keyword>
<dbReference type="EMBL" id="CP002691">
    <property type="protein sequence ID" value="AEE48753.1"/>
    <property type="molecule type" value="Genomic_DNA"/>
</dbReference>
<organism evidence="2 3">
    <name type="scientific">Haliscomenobacter hydrossis (strain ATCC 27775 / DSM 1100 / LMG 10767 / O)</name>
    <dbReference type="NCBI Taxonomy" id="760192"/>
    <lineage>
        <taxon>Bacteria</taxon>
        <taxon>Pseudomonadati</taxon>
        <taxon>Bacteroidota</taxon>
        <taxon>Saprospiria</taxon>
        <taxon>Saprospirales</taxon>
        <taxon>Haliscomenobacteraceae</taxon>
        <taxon>Haliscomenobacter</taxon>
    </lineage>
</organism>
<dbReference type="RefSeq" id="WP_013763313.1">
    <property type="nucleotide sequence ID" value="NC_015510.1"/>
</dbReference>
<protein>
    <submittedName>
        <fullName evidence="2">Restriction endonuclease, type I, EcoRI, R subunit/Type III</fullName>
    </submittedName>
</protein>
<dbReference type="InterPro" id="IPR029464">
    <property type="entry name" value="HSDR_N"/>
</dbReference>
<keyword evidence="2" id="KW-0255">Endonuclease</keyword>
<evidence type="ECO:0000313" key="2">
    <source>
        <dbReference type="EMBL" id="AEE48753.1"/>
    </source>
</evidence>
<keyword evidence="2" id="KW-0540">Nuclease</keyword>
<sequence>MINFLPFSESLQIKKQDQKRYIFDPIRKKWLVLLPEELVRQLIVQYLVQEKGYNRNRIAIERGIKVNGLSKRCDILVFDQDMQPFLLIECKAPEISLSADVFHQMAVYNMQLRVPHLMMSNGETSYICKIDVKNQEYTILEDLP</sequence>
<keyword evidence="2" id="KW-0378">Hydrolase</keyword>
<dbReference type="Proteomes" id="UP000008461">
    <property type="component" value="Chromosome"/>
</dbReference>
<dbReference type="Gene3D" id="3.90.1570.30">
    <property type="match status" value="1"/>
</dbReference>
<dbReference type="STRING" id="760192.Halhy_0848"/>
<feature type="domain" description="Type I restriction enzyme R protein N-terminal" evidence="1">
    <location>
        <begin position="35"/>
        <end position="144"/>
    </location>
</feature>
<evidence type="ECO:0000259" key="1">
    <source>
        <dbReference type="Pfam" id="PF13588"/>
    </source>
</evidence>
<dbReference type="KEGG" id="hhy:Halhy_0848"/>
<dbReference type="HOGENOM" id="CLU_115841_1_0_10"/>
<dbReference type="GO" id="GO:0004519">
    <property type="term" value="F:endonuclease activity"/>
    <property type="evidence" value="ECO:0007669"/>
    <property type="project" value="UniProtKB-KW"/>
</dbReference>
<proteinExistence type="predicted"/>
<dbReference type="AlphaFoldDB" id="F4L532"/>
<dbReference type="Pfam" id="PF13588">
    <property type="entry name" value="HSDR_N_2"/>
    <property type="match status" value="1"/>
</dbReference>
<dbReference type="OrthoDB" id="9790377at2"/>
<reference key="2">
    <citation type="submission" date="2011-04" db="EMBL/GenBank/DDBJ databases">
        <title>Complete sequence of chromosome of Haliscomenobacter hydrossis DSM 1100.</title>
        <authorList>
            <consortium name="US DOE Joint Genome Institute (JGI-PGF)"/>
            <person name="Lucas S."/>
            <person name="Han J."/>
            <person name="Lapidus A."/>
            <person name="Bruce D."/>
            <person name="Goodwin L."/>
            <person name="Pitluck S."/>
            <person name="Peters L."/>
            <person name="Kyrpides N."/>
            <person name="Mavromatis K."/>
            <person name="Ivanova N."/>
            <person name="Ovchinnikova G."/>
            <person name="Pagani I."/>
            <person name="Daligault H."/>
            <person name="Detter J.C."/>
            <person name="Han C."/>
            <person name="Land M."/>
            <person name="Hauser L."/>
            <person name="Markowitz V."/>
            <person name="Cheng J.-F."/>
            <person name="Hugenholtz P."/>
            <person name="Woyke T."/>
            <person name="Wu D."/>
            <person name="Verbarg S."/>
            <person name="Frueling A."/>
            <person name="Brambilla E."/>
            <person name="Klenk H.-P."/>
            <person name="Eisen J.A."/>
        </authorList>
    </citation>
    <scope>NUCLEOTIDE SEQUENCE</scope>
    <source>
        <strain>DSM 1100</strain>
    </source>
</reference>
<dbReference type="eggNOG" id="COG4096">
    <property type="taxonomic scope" value="Bacteria"/>
</dbReference>
<reference evidence="2 3" key="1">
    <citation type="journal article" date="2011" name="Stand. Genomic Sci.">
        <title>Complete genome sequence of Haliscomenobacter hydrossis type strain (O).</title>
        <authorList>
            <consortium name="US DOE Joint Genome Institute (JGI-PGF)"/>
            <person name="Daligault H."/>
            <person name="Lapidus A."/>
            <person name="Zeytun A."/>
            <person name="Nolan M."/>
            <person name="Lucas S."/>
            <person name="Del Rio T.G."/>
            <person name="Tice H."/>
            <person name="Cheng J.F."/>
            <person name="Tapia R."/>
            <person name="Han C."/>
            <person name="Goodwin L."/>
            <person name="Pitluck S."/>
            <person name="Liolios K."/>
            <person name="Pagani I."/>
            <person name="Ivanova N."/>
            <person name="Huntemann M."/>
            <person name="Mavromatis K."/>
            <person name="Mikhailova N."/>
            <person name="Pati A."/>
            <person name="Chen A."/>
            <person name="Palaniappan K."/>
            <person name="Land M."/>
            <person name="Hauser L."/>
            <person name="Brambilla E.M."/>
            <person name="Rohde M."/>
            <person name="Verbarg S."/>
            <person name="Goker M."/>
            <person name="Bristow J."/>
            <person name="Eisen J.A."/>
            <person name="Markowitz V."/>
            <person name="Hugenholtz P."/>
            <person name="Kyrpides N.C."/>
            <person name="Klenk H.P."/>
            <person name="Woyke T."/>
        </authorList>
    </citation>
    <scope>NUCLEOTIDE SEQUENCE [LARGE SCALE GENOMIC DNA]</scope>
    <source>
        <strain evidence="3">ATCC 27775 / DSM 1100 / LMG 10767 / O</strain>
    </source>
</reference>